<keyword evidence="2" id="KW-1185">Reference proteome</keyword>
<name>A0A812K6Y5_9DINO</name>
<organism evidence="1 2">
    <name type="scientific">Symbiodinium necroappetens</name>
    <dbReference type="NCBI Taxonomy" id="1628268"/>
    <lineage>
        <taxon>Eukaryota</taxon>
        <taxon>Sar</taxon>
        <taxon>Alveolata</taxon>
        <taxon>Dinophyceae</taxon>
        <taxon>Suessiales</taxon>
        <taxon>Symbiodiniaceae</taxon>
        <taxon>Symbiodinium</taxon>
    </lineage>
</organism>
<dbReference type="OrthoDB" id="10295368at2759"/>
<evidence type="ECO:0000313" key="1">
    <source>
        <dbReference type="EMBL" id="CAE7224918.1"/>
    </source>
</evidence>
<reference evidence="1" key="1">
    <citation type="submission" date="2021-02" db="EMBL/GenBank/DDBJ databases">
        <authorList>
            <person name="Dougan E. K."/>
            <person name="Rhodes N."/>
            <person name="Thang M."/>
            <person name="Chan C."/>
        </authorList>
    </citation>
    <scope>NUCLEOTIDE SEQUENCE</scope>
</reference>
<feature type="non-terminal residue" evidence="1">
    <location>
        <position position="1"/>
    </location>
</feature>
<gene>
    <name evidence="1" type="ORF">SNEC2469_LOCUS3098</name>
</gene>
<sequence>WSFVGESLEYLDPETPNNDSHPDAFFHETDCLDYCDEYLVRNYSYDLSAPIMGLEDYMREYRAVVEGQQGRLSESAFEMMNDLPLGVMMQLKPFCQVLEDQAAGKNLSDELPSMSRAMCFIMKGALSMVKIVPVEEKPLKWLLHMSAVEAQVDEE</sequence>
<comment type="caution">
    <text evidence="1">The sequence shown here is derived from an EMBL/GenBank/DDBJ whole genome shotgun (WGS) entry which is preliminary data.</text>
</comment>
<dbReference type="AlphaFoldDB" id="A0A812K6Y5"/>
<accession>A0A812K6Y5</accession>
<dbReference type="Proteomes" id="UP000601435">
    <property type="component" value="Unassembled WGS sequence"/>
</dbReference>
<proteinExistence type="predicted"/>
<dbReference type="EMBL" id="CAJNJA010007458">
    <property type="protein sequence ID" value="CAE7224918.1"/>
    <property type="molecule type" value="Genomic_DNA"/>
</dbReference>
<protein>
    <submittedName>
        <fullName evidence="1">Uncharacterized protein</fullName>
    </submittedName>
</protein>
<evidence type="ECO:0000313" key="2">
    <source>
        <dbReference type="Proteomes" id="UP000601435"/>
    </source>
</evidence>
<feature type="non-terminal residue" evidence="1">
    <location>
        <position position="155"/>
    </location>
</feature>